<comment type="caution">
    <text evidence="14">The sequence shown here is derived from an EMBL/GenBank/DDBJ whole genome shotgun (WGS) entry which is preliminary data.</text>
</comment>
<name>A0AAD7KNN9_QUISA</name>
<evidence type="ECO:0000259" key="13">
    <source>
        <dbReference type="Pfam" id="PF20434"/>
    </source>
</evidence>
<dbReference type="AlphaFoldDB" id="A0AAD7KNN9"/>
<dbReference type="SUPFAM" id="SSF53474">
    <property type="entry name" value="alpha/beta-Hydrolases"/>
    <property type="match status" value="1"/>
</dbReference>
<evidence type="ECO:0000256" key="5">
    <source>
        <dbReference type="ARBA" id="ARBA00022824"/>
    </source>
</evidence>
<evidence type="ECO:0000256" key="4">
    <source>
        <dbReference type="ARBA" id="ARBA00022801"/>
    </source>
</evidence>
<keyword evidence="5" id="KW-0256">Endoplasmic reticulum</keyword>
<organism evidence="14 15">
    <name type="scientific">Quillaja saponaria</name>
    <name type="common">Soap bark tree</name>
    <dbReference type="NCBI Taxonomy" id="32244"/>
    <lineage>
        <taxon>Eukaryota</taxon>
        <taxon>Viridiplantae</taxon>
        <taxon>Streptophyta</taxon>
        <taxon>Embryophyta</taxon>
        <taxon>Tracheophyta</taxon>
        <taxon>Spermatophyta</taxon>
        <taxon>Magnoliopsida</taxon>
        <taxon>eudicotyledons</taxon>
        <taxon>Gunneridae</taxon>
        <taxon>Pentapetalae</taxon>
        <taxon>rosids</taxon>
        <taxon>fabids</taxon>
        <taxon>Fabales</taxon>
        <taxon>Quillajaceae</taxon>
        <taxon>Quillaja</taxon>
    </lineage>
</organism>
<protein>
    <recommendedName>
        <fullName evidence="10">protein-S-isoprenylcysteine alpha-carbonyl methylesterase</fullName>
        <ecNumber evidence="10">3.1.1.n2</ecNumber>
    </recommendedName>
</protein>
<dbReference type="KEGG" id="qsa:O6P43_032814"/>
<evidence type="ECO:0000313" key="14">
    <source>
        <dbReference type="EMBL" id="KAJ7943233.1"/>
    </source>
</evidence>
<feature type="transmembrane region" description="Helical" evidence="12">
    <location>
        <begin position="178"/>
        <end position="200"/>
    </location>
</feature>
<dbReference type="GO" id="GO:0000139">
    <property type="term" value="C:Golgi membrane"/>
    <property type="evidence" value="ECO:0007669"/>
    <property type="project" value="UniProtKB-SubCell"/>
</dbReference>
<evidence type="ECO:0000256" key="12">
    <source>
        <dbReference type="SAM" id="Phobius"/>
    </source>
</evidence>
<dbReference type="Pfam" id="PF20434">
    <property type="entry name" value="BD-FAE"/>
    <property type="match status" value="1"/>
</dbReference>
<comment type="subcellular location">
    <subcellularLocation>
        <location evidence="1">Endoplasmic reticulum membrane</location>
    </subcellularLocation>
    <subcellularLocation>
        <location evidence="2">Golgi apparatus membrane</location>
        <topology evidence="2">Multi-pass membrane protein</topology>
    </subcellularLocation>
</comment>
<dbReference type="InterPro" id="IPR050300">
    <property type="entry name" value="GDXG_lipolytic_enzyme"/>
</dbReference>
<dbReference type="EMBL" id="JARAOO010000014">
    <property type="protein sequence ID" value="KAJ7943233.1"/>
    <property type="molecule type" value="Genomic_DNA"/>
</dbReference>
<comment type="catalytic activity">
    <reaction evidence="11">
        <text>[protein]-C-terminal S-[(2E,6E)-farnesyl]-L-cysteine methyl ester + H2O = [protein]-C-terminal S-[(2E,6E)-farnesyl]-L-cysteine + methanol + H(+)</text>
        <dbReference type="Rhea" id="RHEA:48520"/>
        <dbReference type="Rhea" id="RHEA-COMP:12125"/>
        <dbReference type="Rhea" id="RHEA-COMP:12126"/>
        <dbReference type="ChEBI" id="CHEBI:15377"/>
        <dbReference type="ChEBI" id="CHEBI:15378"/>
        <dbReference type="ChEBI" id="CHEBI:17790"/>
        <dbReference type="ChEBI" id="CHEBI:90510"/>
        <dbReference type="ChEBI" id="CHEBI:90511"/>
        <dbReference type="EC" id="3.1.1.n2"/>
    </reaction>
</comment>
<comment type="similarity">
    <text evidence="9">Belongs to the AB hydrolase superfamily. Isoprenylcysteine methylesterase family.</text>
</comment>
<keyword evidence="8 12" id="KW-0472">Membrane</keyword>
<dbReference type="EC" id="3.1.1.n2" evidence="10"/>
<dbReference type="PANTHER" id="PTHR48081">
    <property type="entry name" value="AB HYDROLASE SUPERFAMILY PROTEIN C4A8.06C"/>
    <property type="match status" value="1"/>
</dbReference>
<keyword evidence="7" id="KW-0333">Golgi apparatus</keyword>
<evidence type="ECO:0000256" key="1">
    <source>
        <dbReference type="ARBA" id="ARBA00004586"/>
    </source>
</evidence>
<dbReference type="InterPro" id="IPR049492">
    <property type="entry name" value="BD-FAE-like_dom"/>
</dbReference>
<evidence type="ECO:0000313" key="15">
    <source>
        <dbReference type="Proteomes" id="UP001163823"/>
    </source>
</evidence>
<dbReference type="GO" id="GO:0016787">
    <property type="term" value="F:hydrolase activity"/>
    <property type="evidence" value="ECO:0007669"/>
    <property type="project" value="UniProtKB-KW"/>
</dbReference>
<dbReference type="Gene3D" id="3.40.50.1820">
    <property type="entry name" value="alpha/beta hydrolase"/>
    <property type="match status" value="1"/>
</dbReference>
<dbReference type="PANTHER" id="PTHR48081:SF33">
    <property type="entry name" value="KYNURENINE FORMAMIDASE"/>
    <property type="match status" value="1"/>
</dbReference>
<evidence type="ECO:0000256" key="11">
    <source>
        <dbReference type="ARBA" id="ARBA00049507"/>
    </source>
</evidence>
<proteinExistence type="inferred from homology"/>
<reference evidence="14" key="1">
    <citation type="journal article" date="2023" name="Science">
        <title>Elucidation of the pathway for biosynthesis of saponin adjuvants from the soapbark tree.</title>
        <authorList>
            <person name="Reed J."/>
            <person name="Orme A."/>
            <person name="El-Demerdash A."/>
            <person name="Owen C."/>
            <person name="Martin L.B.B."/>
            <person name="Misra R.C."/>
            <person name="Kikuchi S."/>
            <person name="Rejzek M."/>
            <person name="Martin A.C."/>
            <person name="Harkess A."/>
            <person name="Leebens-Mack J."/>
            <person name="Louveau T."/>
            <person name="Stephenson M.J."/>
            <person name="Osbourn A."/>
        </authorList>
    </citation>
    <scope>NUCLEOTIDE SEQUENCE</scope>
    <source>
        <strain evidence="14">S10</strain>
    </source>
</reference>
<evidence type="ECO:0000256" key="7">
    <source>
        <dbReference type="ARBA" id="ARBA00023034"/>
    </source>
</evidence>
<evidence type="ECO:0000256" key="6">
    <source>
        <dbReference type="ARBA" id="ARBA00022989"/>
    </source>
</evidence>
<sequence>MIISKLKKHTQLRLGCQSPFSLLLSPPKAKNMPSQSQILPITHVRPNQSLDSASSAMPSATTTTTTTLLKAGEDPLARLLISSSFEDEKAISIKPLIPRSSSYIATKGTITGANSYYQKRRRRIASENSLSSLSNSSSPRRSFGSKVGHAASETLLMTRLSLKLLRYLGVGYRWITKFLALGCYAMLLLPGFLQVGYYYFFSSNVRRSVVYGDQPRNRLDLYLPKSTDRPKPVVAFVTGGAWIIGYKAWGSLLGLQLAERDIMVACIDYRNFPQGTISDMVKDASQGISFLCNNVAEYGGDPNRIYLMGQSAGAHIAACALLEQAIKEAGEGESTSWSVSQIKAYFGLSGGYNLLNLVDHFHNRGLYRSIFLSIMEGEESLRRFSPELMVQDPDIKNAVSLLPPIFLFHGTGDYSIPSDASKTFAETLQRLGVKAESIFYEGKTHTDVFLQDPMRGGKDDMFEDLVAIIHAGDTEALAKDSVAPPRRRIVPEFMLKLARSVSPF</sequence>
<evidence type="ECO:0000256" key="8">
    <source>
        <dbReference type="ARBA" id="ARBA00023136"/>
    </source>
</evidence>
<dbReference type="GO" id="GO:0005789">
    <property type="term" value="C:endoplasmic reticulum membrane"/>
    <property type="evidence" value="ECO:0007669"/>
    <property type="project" value="UniProtKB-SubCell"/>
</dbReference>
<accession>A0AAD7KNN9</accession>
<keyword evidence="4" id="KW-0378">Hydrolase</keyword>
<dbReference type="InterPro" id="IPR029058">
    <property type="entry name" value="AB_hydrolase_fold"/>
</dbReference>
<evidence type="ECO:0000256" key="2">
    <source>
        <dbReference type="ARBA" id="ARBA00004653"/>
    </source>
</evidence>
<gene>
    <name evidence="14" type="ORF">O6P43_032814</name>
</gene>
<dbReference type="Proteomes" id="UP001163823">
    <property type="component" value="Chromosome 14"/>
</dbReference>
<evidence type="ECO:0000256" key="3">
    <source>
        <dbReference type="ARBA" id="ARBA00022692"/>
    </source>
</evidence>
<keyword evidence="15" id="KW-1185">Reference proteome</keyword>
<keyword evidence="6 12" id="KW-1133">Transmembrane helix</keyword>
<evidence type="ECO:0000256" key="10">
    <source>
        <dbReference type="ARBA" id="ARBA00038928"/>
    </source>
</evidence>
<feature type="domain" description="BD-FAE-like" evidence="13">
    <location>
        <begin position="219"/>
        <end position="428"/>
    </location>
</feature>
<evidence type="ECO:0000256" key="9">
    <source>
        <dbReference type="ARBA" id="ARBA00038028"/>
    </source>
</evidence>
<dbReference type="FunFam" id="3.40.50.1820:FF:000084">
    <property type="entry name" value="Isoprenylcysteine alpha-carbonyl methylesterase ICME"/>
    <property type="match status" value="1"/>
</dbReference>
<keyword evidence="3 12" id="KW-0812">Transmembrane</keyword>